<dbReference type="InterPro" id="IPR001763">
    <property type="entry name" value="Rhodanese-like_dom"/>
</dbReference>
<dbReference type="InterPro" id="IPR036873">
    <property type="entry name" value="Rhodanese-like_dom_sf"/>
</dbReference>
<dbReference type="AlphaFoldDB" id="A0A0E9N553"/>
<name>A0A0E9N553_9BACT</name>
<dbReference type="PANTHER" id="PTHR43031:SF1">
    <property type="entry name" value="PYRIDINE NUCLEOTIDE-DISULPHIDE OXIDOREDUCTASE"/>
    <property type="match status" value="1"/>
</dbReference>
<gene>
    <name evidence="2" type="ORF">FPE01S_04_01660</name>
</gene>
<dbReference type="Pfam" id="PF00581">
    <property type="entry name" value="Rhodanese"/>
    <property type="match status" value="1"/>
</dbReference>
<feature type="domain" description="Rhodanese" evidence="1">
    <location>
        <begin position="16"/>
        <end position="94"/>
    </location>
</feature>
<dbReference type="SUPFAM" id="SSF52821">
    <property type="entry name" value="Rhodanese/Cell cycle control phosphatase"/>
    <property type="match status" value="1"/>
</dbReference>
<dbReference type="EMBL" id="BBWV01000004">
    <property type="protein sequence ID" value="GAO44923.1"/>
    <property type="molecule type" value="Genomic_DNA"/>
</dbReference>
<evidence type="ECO:0000259" key="1">
    <source>
        <dbReference type="PROSITE" id="PS50206"/>
    </source>
</evidence>
<accession>A0A0E9N553</accession>
<organism evidence="2 3">
    <name type="scientific">Flavihumibacter petaseus NBRC 106054</name>
    <dbReference type="NCBI Taxonomy" id="1220578"/>
    <lineage>
        <taxon>Bacteria</taxon>
        <taxon>Pseudomonadati</taxon>
        <taxon>Bacteroidota</taxon>
        <taxon>Chitinophagia</taxon>
        <taxon>Chitinophagales</taxon>
        <taxon>Chitinophagaceae</taxon>
        <taxon>Flavihumibacter</taxon>
    </lineage>
</organism>
<dbReference type="OrthoDB" id="9808735at2"/>
<comment type="caution">
    <text evidence="2">The sequence shown here is derived from an EMBL/GenBank/DDBJ whole genome shotgun (WGS) entry which is preliminary data.</text>
</comment>
<proteinExistence type="predicted"/>
<evidence type="ECO:0000313" key="2">
    <source>
        <dbReference type="EMBL" id="GAO44923.1"/>
    </source>
</evidence>
<evidence type="ECO:0000313" key="3">
    <source>
        <dbReference type="Proteomes" id="UP000033121"/>
    </source>
</evidence>
<dbReference type="STRING" id="1220578.FPE01S_04_01660"/>
<dbReference type="Gene3D" id="3.40.250.10">
    <property type="entry name" value="Rhodanese-like domain"/>
    <property type="match status" value="1"/>
</dbReference>
<dbReference type="RefSeq" id="WP_046370915.1">
    <property type="nucleotide sequence ID" value="NZ_BBWV01000004.1"/>
</dbReference>
<dbReference type="SMART" id="SM00450">
    <property type="entry name" value="RHOD"/>
    <property type="match status" value="1"/>
</dbReference>
<dbReference type="InterPro" id="IPR050229">
    <property type="entry name" value="GlpE_sulfurtransferase"/>
</dbReference>
<dbReference type="PROSITE" id="PS50206">
    <property type="entry name" value="RHODANESE_3"/>
    <property type="match status" value="1"/>
</dbReference>
<dbReference type="Proteomes" id="UP000033121">
    <property type="component" value="Unassembled WGS sequence"/>
</dbReference>
<dbReference type="PANTHER" id="PTHR43031">
    <property type="entry name" value="FAD-DEPENDENT OXIDOREDUCTASE"/>
    <property type="match status" value="1"/>
</dbReference>
<protein>
    <recommendedName>
        <fullName evidence="1">Rhodanese domain-containing protein</fullName>
    </recommendedName>
</protein>
<dbReference type="CDD" id="cd00158">
    <property type="entry name" value="RHOD"/>
    <property type="match status" value="1"/>
</dbReference>
<sequence length="96" mass="10798">MIRQIDHNALSDLQAADPSLKLIDVREDFEHEAFNIGGDNIPLNEILQAGKDFPKDTPVVLYCRKGIRSAIAIQRLHDRYGFTNLLNLEGGLDKKP</sequence>
<keyword evidence="3" id="KW-1185">Reference proteome</keyword>
<reference evidence="2 3" key="1">
    <citation type="submission" date="2015-04" db="EMBL/GenBank/DDBJ databases">
        <title>Whole genome shotgun sequence of Flavihumibacter petaseus NBRC 106054.</title>
        <authorList>
            <person name="Miyazawa S."/>
            <person name="Hosoyama A."/>
            <person name="Hashimoto M."/>
            <person name="Noguchi M."/>
            <person name="Tsuchikane K."/>
            <person name="Ohji S."/>
            <person name="Yamazoe A."/>
            <person name="Ichikawa N."/>
            <person name="Kimura A."/>
            <person name="Fujita N."/>
        </authorList>
    </citation>
    <scope>NUCLEOTIDE SEQUENCE [LARGE SCALE GENOMIC DNA]</scope>
    <source>
        <strain evidence="2 3">NBRC 106054</strain>
    </source>
</reference>